<proteinExistence type="inferred from homology"/>
<evidence type="ECO:0000256" key="15">
    <source>
        <dbReference type="ARBA" id="ARBA00048914"/>
    </source>
</evidence>
<dbReference type="NCBIfam" id="NF010480">
    <property type="entry name" value="PRK13905.1"/>
    <property type="match status" value="1"/>
</dbReference>
<evidence type="ECO:0000256" key="14">
    <source>
        <dbReference type="ARBA" id="ARBA00023316"/>
    </source>
</evidence>
<evidence type="ECO:0000256" key="11">
    <source>
        <dbReference type="ARBA" id="ARBA00022984"/>
    </source>
</evidence>
<keyword evidence="13 16" id="KW-0131">Cell cycle</keyword>
<evidence type="ECO:0000256" key="6">
    <source>
        <dbReference type="ARBA" id="ARBA00022618"/>
    </source>
</evidence>
<comment type="pathway">
    <text evidence="4 16">Cell wall biogenesis; peptidoglycan biosynthesis.</text>
</comment>
<evidence type="ECO:0000256" key="16">
    <source>
        <dbReference type="HAMAP-Rule" id="MF_00037"/>
    </source>
</evidence>
<reference evidence="18 19" key="1">
    <citation type="submission" date="2016-10" db="EMBL/GenBank/DDBJ databases">
        <authorList>
            <person name="de Groot N.N."/>
        </authorList>
    </citation>
    <scope>NUCLEOTIDE SEQUENCE [LARGE SCALE GENOMIC DNA]</scope>
    <source>
        <strain evidence="18 19">KHGC13</strain>
    </source>
</reference>
<dbReference type="InterPro" id="IPR016166">
    <property type="entry name" value="FAD-bd_PCMH"/>
</dbReference>
<dbReference type="InterPro" id="IPR016167">
    <property type="entry name" value="FAD-bd_PCMH_sub1"/>
</dbReference>
<keyword evidence="19" id="KW-1185">Reference proteome</keyword>
<organism evidence="18 19">
    <name type="scientific">Eubacterium pyruvativorans</name>
    <dbReference type="NCBI Taxonomy" id="155865"/>
    <lineage>
        <taxon>Bacteria</taxon>
        <taxon>Bacillati</taxon>
        <taxon>Bacillota</taxon>
        <taxon>Clostridia</taxon>
        <taxon>Eubacteriales</taxon>
        <taxon>Eubacteriaceae</taxon>
        <taxon>Eubacterium</taxon>
    </lineage>
</organism>
<dbReference type="AlphaFoldDB" id="A0A1I7H858"/>
<evidence type="ECO:0000256" key="3">
    <source>
        <dbReference type="ARBA" id="ARBA00004496"/>
    </source>
</evidence>
<keyword evidence="14 16" id="KW-0961">Cell wall biogenesis/degradation</keyword>
<sequence>MERLTDVNMGIYTSFRTGGNADCMLIPDTPEELAEALREIRRSGSPFVMLGNGSNTLFREGGFHGTVLKLGPSFGEIRREGNELVVGAAALMSQAANAALEAGLSGFENLSGIPGSLGGAVFMDAGAYGSEMKDVTVSADVVTADGDALRTVPVEEMDLSYRHSIFEETGDIVTSVRIRLTPDDPEKIRRRMKEMLEKRSSKQPLQYPSAGSFFKRPAGHFAGKLIQDAGLRGARVGGAQVSEKHCGFVINRGGATPRDIIDLMHLVQNTVFDQTGILLEPEVRIIGGPEE</sequence>
<dbReference type="RefSeq" id="WP_242935093.1">
    <property type="nucleotide sequence ID" value="NZ_FOWF01000014.1"/>
</dbReference>
<keyword evidence="10 16" id="KW-0133">Cell shape</keyword>
<dbReference type="GO" id="GO:0009252">
    <property type="term" value="P:peptidoglycan biosynthetic process"/>
    <property type="evidence" value="ECO:0007669"/>
    <property type="project" value="UniProtKB-UniRule"/>
</dbReference>
<dbReference type="Gene3D" id="3.30.43.10">
    <property type="entry name" value="Uridine Diphospho-n-acetylenolpyruvylglucosamine Reductase, domain 2"/>
    <property type="match status" value="1"/>
</dbReference>
<keyword evidence="11 16" id="KW-0573">Peptidoglycan synthesis</keyword>
<comment type="catalytic activity">
    <reaction evidence="15 16">
        <text>UDP-N-acetyl-alpha-D-muramate + NADP(+) = UDP-N-acetyl-3-O-(1-carboxyvinyl)-alpha-D-glucosamine + NADPH + H(+)</text>
        <dbReference type="Rhea" id="RHEA:12248"/>
        <dbReference type="ChEBI" id="CHEBI:15378"/>
        <dbReference type="ChEBI" id="CHEBI:57783"/>
        <dbReference type="ChEBI" id="CHEBI:58349"/>
        <dbReference type="ChEBI" id="CHEBI:68483"/>
        <dbReference type="ChEBI" id="CHEBI:70757"/>
        <dbReference type="EC" id="1.3.1.98"/>
    </reaction>
</comment>
<evidence type="ECO:0000256" key="4">
    <source>
        <dbReference type="ARBA" id="ARBA00004752"/>
    </source>
</evidence>
<dbReference type="Pfam" id="PF02873">
    <property type="entry name" value="MurB_C"/>
    <property type="match status" value="1"/>
</dbReference>
<evidence type="ECO:0000256" key="12">
    <source>
        <dbReference type="ARBA" id="ARBA00023002"/>
    </source>
</evidence>
<evidence type="ECO:0000313" key="19">
    <source>
        <dbReference type="Proteomes" id="UP000198817"/>
    </source>
</evidence>
<dbReference type="InterPro" id="IPR011601">
    <property type="entry name" value="MurB_C"/>
</dbReference>
<dbReference type="Gene3D" id="3.90.78.10">
    <property type="entry name" value="UDP-N-acetylenolpyruvoylglucosamine reductase, C-terminal domain"/>
    <property type="match status" value="1"/>
</dbReference>
<comment type="similarity">
    <text evidence="16">Belongs to the MurB family.</text>
</comment>
<dbReference type="PANTHER" id="PTHR21071">
    <property type="entry name" value="UDP-N-ACETYLENOLPYRUVOYLGLUCOSAMINE REDUCTASE"/>
    <property type="match status" value="1"/>
</dbReference>
<dbReference type="GO" id="GO:0071555">
    <property type="term" value="P:cell wall organization"/>
    <property type="evidence" value="ECO:0007669"/>
    <property type="project" value="UniProtKB-KW"/>
</dbReference>
<dbReference type="InterPro" id="IPR016169">
    <property type="entry name" value="FAD-bd_PCMH_sub2"/>
</dbReference>
<keyword evidence="6 16" id="KW-0132">Cell division</keyword>
<comment type="subcellular location">
    <subcellularLocation>
        <location evidence="3 16">Cytoplasm</location>
    </subcellularLocation>
</comment>
<dbReference type="Gene3D" id="3.30.465.10">
    <property type="match status" value="1"/>
</dbReference>
<dbReference type="UniPathway" id="UPA00219"/>
<comment type="function">
    <text evidence="2 16">Cell wall formation.</text>
</comment>
<dbReference type="STRING" id="155865.SAMN05216515_11432"/>
<keyword evidence="5 16" id="KW-0963">Cytoplasm</keyword>
<evidence type="ECO:0000256" key="2">
    <source>
        <dbReference type="ARBA" id="ARBA00003921"/>
    </source>
</evidence>
<dbReference type="InterPro" id="IPR003170">
    <property type="entry name" value="MurB"/>
</dbReference>
<dbReference type="SUPFAM" id="SSF56194">
    <property type="entry name" value="Uridine diphospho-N-Acetylenolpyruvylglucosamine reductase, MurB, C-terminal domain"/>
    <property type="match status" value="1"/>
</dbReference>
<name>A0A1I7H858_9FIRM</name>
<evidence type="ECO:0000256" key="10">
    <source>
        <dbReference type="ARBA" id="ARBA00022960"/>
    </source>
</evidence>
<comment type="cofactor">
    <cofactor evidence="1 16">
        <name>FAD</name>
        <dbReference type="ChEBI" id="CHEBI:57692"/>
    </cofactor>
</comment>
<accession>A0A1I7H858</accession>
<dbReference type="PANTHER" id="PTHR21071:SF4">
    <property type="entry name" value="UDP-N-ACETYLENOLPYRUVOYLGLUCOSAMINE REDUCTASE"/>
    <property type="match status" value="1"/>
</dbReference>
<feature type="active site" evidence="16">
    <location>
        <position position="162"/>
    </location>
</feature>
<dbReference type="EC" id="1.3.1.98" evidence="16"/>
<dbReference type="Pfam" id="PF01565">
    <property type="entry name" value="FAD_binding_4"/>
    <property type="match status" value="1"/>
</dbReference>
<feature type="active site" description="Proton donor" evidence="16">
    <location>
        <position position="212"/>
    </location>
</feature>
<evidence type="ECO:0000256" key="7">
    <source>
        <dbReference type="ARBA" id="ARBA00022630"/>
    </source>
</evidence>
<dbReference type="GO" id="GO:0008762">
    <property type="term" value="F:UDP-N-acetylmuramate dehydrogenase activity"/>
    <property type="evidence" value="ECO:0007669"/>
    <property type="project" value="UniProtKB-UniRule"/>
</dbReference>
<feature type="domain" description="FAD-binding PCMH-type" evidence="17">
    <location>
        <begin position="17"/>
        <end position="183"/>
    </location>
</feature>
<evidence type="ECO:0000256" key="9">
    <source>
        <dbReference type="ARBA" id="ARBA00022857"/>
    </source>
</evidence>
<dbReference type="EMBL" id="FPBT01000013">
    <property type="protein sequence ID" value="SFU56901.1"/>
    <property type="molecule type" value="Genomic_DNA"/>
</dbReference>
<evidence type="ECO:0000256" key="13">
    <source>
        <dbReference type="ARBA" id="ARBA00023306"/>
    </source>
</evidence>
<protein>
    <recommendedName>
        <fullName evidence="16">UDP-N-acetylenolpyruvoylglucosamine reductase</fullName>
        <ecNumber evidence="16">1.3.1.98</ecNumber>
    </recommendedName>
    <alternativeName>
        <fullName evidence="16">UDP-N-acetylmuramate dehydrogenase</fullName>
    </alternativeName>
</protein>
<evidence type="ECO:0000259" key="17">
    <source>
        <dbReference type="PROSITE" id="PS51387"/>
    </source>
</evidence>
<feature type="active site" evidence="16">
    <location>
        <position position="282"/>
    </location>
</feature>
<dbReference type="SUPFAM" id="SSF56176">
    <property type="entry name" value="FAD-binding/transporter-associated domain-like"/>
    <property type="match status" value="1"/>
</dbReference>
<dbReference type="InterPro" id="IPR006094">
    <property type="entry name" value="Oxid_FAD_bind_N"/>
</dbReference>
<dbReference type="GO" id="GO:0051301">
    <property type="term" value="P:cell division"/>
    <property type="evidence" value="ECO:0007669"/>
    <property type="project" value="UniProtKB-KW"/>
</dbReference>
<dbReference type="HAMAP" id="MF_00037">
    <property type="entry name" value="MurB"/>
    <property type="match status" value="1"/>
</dbReference>
<keyword evidence="12 16" id="KW-0560">Oxidoreductase</keyword>
<evidence type="ECO:0000256" key="8">
    <source>
        <dbReference type="ARBA" id="ARBA00022827"/>
    </source>
</evidence>
<dbReference type="NCBIfam" id="TIGR00179">
    <property type="entry name" value="murB"/>
    <property type="match status" value="1"/>
</dbReference>
<evidence type="ECO:0000256" key="1">
    <source>
        <dbReference type="ARBA" id="ARBA00001974"/>
    </source>
</evidence>
<dbReference type="Proteomes" id="UP000198817">
    <property type="component" value="Unassembled WGS sequence"/>
</dbReference>
<dbReference type="InterPro" id="IPR036318">
    <property type="entry name" value="FAD-bd_PCMH-like_sf"/>
</dbReference>
<dbReference type="GO" id="GO:0071949">
    <property type="term" value="F:FAD binding"/>
    <property type="evidence" value="ECO:0007669"/>
    <property type="project" value="InterPro"/>
</dbReference>
<dbReference type="PROSITE" id="PS51387">
    <property type="entry name" value="FAD_PCMH"/>
    <property type="match status" value="1"/>
</dbReference>
<evidence type="ECO:0000256" key="5">
    <source>
        <dbReference type="ARBA" id="ARBA00022490"/>
    </source>
</evidence>
<keyword evidence="7 16" id="KW-0285">Flavoprotein</keyword>
<dbReference type="InterPro" id="IPR036635">
    <property type="entry name" value="MurB_C_sf"/>
</dbReference>
<dbReference type="GO" id="GO:0008360">
    <property type="term" value="P:regulation of cell shape"/>
    <property type="evidence" value="ECO:0007669"/>
    <property type="project" value="UniProtKB-KW"/>
</dbReference>
<evidence type="ECO:0000313" key="18">
    <source>
        <dbReference type="EMBL" id="SFU56901.1"/>
    </source>
</evidence>
<dbReference type="GO" id="GO:0005829">
    <property type="term" value="C:cytosol"/>
    <property type="evidence" value="ECO:0007669"/>
    <property type="project" value="TreeGrafter"/>
</dbReference>
<keyword evidence="9 16" id="KW-0521">NADP</keyword>
<keyword evidence="8 16" id="KW-0274">FAD</keyword>
<gene>
    <name evidence="16" type="primary">murB</name>
    <name evidence="18" type="ORF">SAMN05216508_11332</name>
</gene>